<dbReference type="EMBL" id="KN551187">
    <property type="protein sequence ID" value="KHJ92707.1"/>
    <property type="molecule type" value="Genomic_DNA"/>
</dbReference>
<dbReference type="Proteomes" id="UP000053660">
    <property type="component" value="Unassembled WGS sequence"/>
</dbReference>
<reference evidence="2 3" key="1">
    <citation type="submission" date="2014-03" db="EMBL/GenBank/DDBJ databases">
        <title>Draft genome of the hookworm Oesophagostomum dentatum.</title>
        <authorList>
            <person name="Mitreva M."/>
        </authorList>
    </citation>
    <scope>NUCLEOTIDE SEQUENCE [LARGE SCALE GENOMIC DNA]</scope>
    <source>
        <strain evidence="2 3">OD-Hann</strain>
    </source>
</reference>
<keyword evidence="1" id="KW-0732">Signal</keyword>
<gene>
    <name evidence="2" type="ORF">OESDEN_07398</name>
</gene>
<evidence type="ECO:0000313" key="3">
    <source>
        <dbReference type="Proteomes" id="UP000053660"/>
    </source>
</evidence>
<sequence length="82" mass="8954">MFRFIFFSLIELAIVAYNDKMDDQRFRSSGASLPTANGNSSVIRRSLAEITVRRTKGSEFGAAIDKAASVAFPVVSVSPGYF</sequence>
<name>A0A0B1TA88_OESDE</name>
<organism evidence="2 3">
    <name type="scientific">Oesophagostomum dentatum</name>
    <name type="common">Nodular worm</name>
    <dbReference type="NCBI Taxonomy" id="61180"/>
    <lineage>
        <taxon>Eukaryota</taxon>
        <taxon>Metazoa</taxon>
        <taxon>Ecdysozoa</taxon>
        <taxon>Nematoda</taxon>
        <taxon>Chromadorea</taxon>
        <taxon>Rhabditida</taxon>
        <taxon>Rhabditina</taxon>
        <taxon>Rhabditomorpha</taxon>
        <taxon>Strongyloidea</taxon>
        <taxon>Strongylidae</taxon>
        <taxon>Oesophagostomum</taxon>
    </lineage>
</organism>
<feature type="signal peptide" evidence="1">
    <location>
        <begin position="1"/>
        <end position="16"/>
    </location>
</feature>
<evidence type="ECO:0000313" key="2">
    <source>
        <dbReference type="EMBL" id="KHJ92707.1"/>
    </source>
</evidence>
<proteinExistence type="predicted"/>
<dbReference type="OrthoDB" id="5862232at2759"/>
<dbReference type="AlphaFoldDB" id="A0A0B1TA88"/>
<accession>A0A0B1TA88</accession>
<feature type="chain" id="PRO_5002082036" evidence="1">
    <location>
        <begin position="17"/>
        <end position="82"/>
    </location>
</feature>
<keyword evidence="3" id="KW-1185">Reference proteome</keyword>
<protein>
    <submittedName>
        <fullName evidence="2">Uncharacterized protein</fullName>
    </submittedName>
</protein>
<evidence type="ECO:0000256" key="1">
    <source>
        <dbReference type="SAM" id="SignalP"/>
    </source>
</evidence>